<dbReference type="Pfam" id="PF01063">
    <property type="entry name" value="Aminotran_4"/>
    <property type="match status" value="1"/>
</dbReference>
<dbReference type="Proteomes" id="UP000198366">
    <property type="component" value="Chromosome I"/>
</dbReference>
<dbReference type="Gene3D" id="3.60.120.10">
    <property type="entry name" value="Anthranilate synthase"/>
    <property type="match status" value="1"/>
</dbReference>
<dbReference type="InterPro" id="IPR015890">
    <property type="entry name" value="Chorismate_C"/>
</dbReference>
<dbReference type="PRINTS" id="PR00095">
    <property type="entry name" value="ANTSNTHASEI"/>
</dbReference>
<dbReference type="SUPFAM" id="SSF56752">
    <property type="entry name" value="D-aminoacid aminotransferase-like PLP-dependent enzymes"/>
    <property type="match status" value="1"/>
</dbReference>
<evidence type="ECO:0000259" key="1">
    <source>
        <dbReference type="Pfam" id="PF00425"/>
    </source>
</evidence>
<dbReference type="InterPro" id="IPR001544">
    <property type="entry name" value="Aminotrans_IV"/>
</dbReference>
<evidence type="ECO:0000313" key="3">
    <source>
        <dbReference type="Proteomes" id="UP000198366"/>
    </source>
</evidence>
<accession>A0A238GU31</accession>
<dbReference type="InterPro" id="IPR036038">
    <property type="entry name" value="Aminotransferase-like"/>
</dbReference>
<dbReference type="Gene3D" id="3.20.10.10">
    <property type="entry name" value="D-amino Acid Aminotransferase, subunit A, domain 2"/>
    <property type="match status" value="1"/>
</dbReference>
<proteinExistence type="predicted"/>
<dbReference type="InterPro" id="IPR019999">
    <property type="entry name" value="Anth_synth_I-like"/>
</dbReference>
<feature type="domain" description="Chorismate-utilising enzyme C-terminal" evidence="1">
    <location>
        <begin position="94"/>
        <end position="352"/>
    </location>
</feature>
<sequence>MIFGDFKYQKSVKKLTATNFNELKNALDFISQNRGKGYFVGYLLYEARLAFLDENFQSQTPFLYFEQFLERKKYSLEPLKEHAFYPKIHSPLDQKTYFKQFKAVKEHLKNGDTYQVNLTMDLLLNTKAKPKRVFEEVVHNQNTPFKALIENEFGSVLSFSPELFFELEFLDTAIKIITKPMKGTIARSNNPLIDEKNRLFLQNDDKNRSENVMIVDLLRNDLSRLALKNSVKVNQLFEIISLPSVYQMISEIEAQLPLKTSLFEIFKALFPCGSVTGCPKIKTMQIIEDLEKRPRGVYCGAIGMIEEKKALFSVPIRTLEKRAREDFLHLGVGSGVTYKSKASKEYEESFLKSFFVMPKIEFEIIETMKVIKKDQKLEINNKNAHKERLMHSAQYFNFKCDENLLDFELEKEGVLRVLLNKKGKLIKEYKPLEPLKSLEIRLSEAPIDKHNDFLYHKTTYAPFYQKARALIKKGVMFDEIFYNQDLELTEGARSNLILEIHNRLLTPYFSTGALTGTGVVGLLKKGLVEHAPLKLQDLQRAAKIYCINALYGLVEVGIIGYPMEQKS</sequence>
<dbReference type="AlphaFoldDB" id="A0A238GU31"/>
<dbReference type="EMBL" id="LT837687">
    <property type="protein sequence ID" value="SMA52292.1"/>
    <property type="molecule type" value="Genomic_DNA"/>
</dbReference>
<dbReference type="SUPFAM" id="SSF56322">
    <property type="entry name" value="ADC synthase"/>
    <property type="match status" value="1"/>
</dbReference>
<dbReference type="InterPro" id="IPR043131">
    <property type="entry name" value="BCAT-like_N"/>
</dbReference>
<protein>
    <submittedName>
        <fullName evidence="2">p-aminobenzoate synthetase</fullName>
    </submittedName>
</protein>
<organism evidence="2 3">
    <name type="scientific">Helicobacter pylori</name>
    <name type="common">Campylobacter pylori</name>
    <dbReference type="NCBI Taxonomy" id="210"/>
    <lineage>
        <taxon>Bacteria</taxon>
        <taxon>Pseudomonadati</taxon>
        <taxon>Campylobacterota</taxon>
        <taxon>Epsilonproteobacteria</taxon>
        <taxon>Campylobacterales</taxon>
        <taxon>Helicobacteraceae</taxon>
        <taxon>Helicobacter</taxon>
    </lineage>
</organism>
<dbReference type="InterPro" id="IPR005801">
    <property type="entry name" value="ADC_synthase"/>
</dbReference>
<dbReference type="GO" id="GO:0046820">
    <property type="term" value="F:4-amino-4-deoxychorismate synthase activity"/>
    <property type="evidence" value="ECO:0007669"/>
    <property type="project" value="TreeGrafter"/>
</dbReference>
<dbReference type="GO" id="GO:0000162">
    <property type="term" value="P:L-tryptophan biosynthetic process"/>
    <property type="evidence" value="ECO:0007669"/>
    <property type="project" value="TreeGrafter"/>
</dbReference>
<name>A0A238GU31_HELPX</name>
<gene>
    <name evidence="2" type="primary">pabB</name>
    <name evidence="2" type="ORF">BCM300_00296</name>
</gene>
<dbReference type="RefSeq" id="WP_089086627.1">
    <property type="nucleotide sequence ID" value="NZ_LT635456.1"/>
</dbReference>
<dbReference type="PANTHER" id="PTHR11236:SF50">
    <property type="entry name" value="AMINODEOXYCHORISMATE SYNTHASE COMPONENT 1"/>
    <property type="match status" value="1"/>
</dbReference>
<dbReference type="Gene3D" id="3.30.470.10">
    <property type="match status" value="1"/>
</dbReference>
<evidence type="ECO:0000313" key="2">
    <source>
        <dbReference type="EMBL" id="SMA52292.1"/>
    </source>
</evidence>
<dbReference type="Pfam" id="PF00425">
    <property type="entry name" value="Chorismate_bind"/>
    <property type="match status" value="1"/>
</dbReference>
<dbReference type="InterPro" id="IPR043132">
    <property type="entry name" value="BCAT-like_C"/>
</dbReference>
<reference evidence="2 3" key="1">
    <citation type="submission" date="2016-12" db="EMBL/GenBank/DDBJ databases">
        <authorList>
            <person name="Song W.-J."/>
            <person name="Kurnit D.M."/>
        </authorList>
    </citation>
    <scope>NUCLEOTIDE SEQUENCE [LARGE SCALE GENOMIC DNA]</scope>
    <source>
        <strain evidence="2">BCM-300</strain>
    </source>
</reference>
<dbReference type="PANTHER" id="PTHR11236">
    <property type="entry name" value="AMINOBENZOATE/ANTHRANILATE SYNTHASE"/>
    <property type="match status" value="1"/>
</dbReference>